<accession>A0ABP5EEP0</accession>
<feature type="transmembrane region" description="Helical" evidence="7">
    <location>
        <begin position="151"/>
        <end position="175"/>
    </location>
</feature>
<feature type="transmembrane region" description="Helical" evidence="7">
    <location>
        <begin position="273"/>
        <end position="293"/>
    </location>
</feature>
<dbReference type="InterPro" id="IPR005828">
    <property type="entry name" value="MFS_sugar_transport-like"/>
</dbReference>
<dbReference type="SUPFAM" id="SSF103473">
    <property type="entry name" value="MFS general substrate transporter"/>
    <property type="match status" value="1"/>
</dbReference>
<organism evidence="9 10">
    <name type="scientific">Microbacterium pumilum</name>
    <dbReference type="NCBI Taxonomy" id="344165"/>
    <lineage>
        <taxon>Bacteria</taxon>
        <taxon>Bacillati</taxon>
        <taxon>Actinomycetota</taxon>
        <taxon>Actinomycetes</taxon>
        <taxon>Micrococcales</taxon>
        <taxon>Microbacteriaceae</taxon>
        <taxon>Microbacterium</taxon>
    </lineage>
</organism>
<dbReference type="EMBL" id="BAAAOH010000001">
    <property type="protein sequence ID" value="GAA1996855.1"/>
    <property type="molecule type" value="Genomic_DNA"/>
</dbReference>
<evidence type="ECO:0000256" key="4">
    <source>
        <dbReference type="ARBA" id="ARBA00022692"/>
    </source>
</evidence>
<feature type="transmembrane region" description="Helical" evidence="7">
    <location>
        <begin position="239"/>
        <end position="261"/>
    </location>
</feature>
<dbReference type="Pfam" id="PF00083">
    <property type="entry name" value="Sugar_tr"/>
    <property type="match status" value="1"/>
</dbReference>
<evidence type="ECO:0000256" key="3">
    <source>
        <dbReference type="ARBA" id="ARBA00022475"/>
    </source>
</evidence>
<protein>
    <submittedName>
        <fullName evidence="9">MFS transporter</fullName>
    </submittedName>
</protein>
<dbReference type="PANTHER" id="PTHR43045">
    <property type="entry name" value="SHIKIMATE TRANSPORTER"/>
    <property type="match status" value="1"/>
</dbReference>
<keyword evidence="5 7" id="KW-1133">Transmembrane helix</keyword>
<evidence type="ECO:0000313" key="10">
    <source>
        <dbReference type="Proteomes" id="UP001500326"/>
    </source>
</evidence>
<evidence type="ECO:0000256" key="6">
    <source>
        <dbReference type="ARBA" id="ARBA00023136"/>
    </source>
</evidence>
<feature type="domain" description="Major facilitator superfamily (MFS) profile" evidence="8">
    <location>
        <begin position="13"/>
        <end position="423"/>
    </location>
</feature>
<evidence type="ECO:0000256" key="5">
    <source>
        <dbReference type="ARBA" id="ARBA00022989"/>
    </source>
</evidence>
<dbReference type="RefSeq" id="WP_344065916.1">
    <property type="nucleotide sequence ID" value="NZ_BAAAOH010000001.1"/>
</dbReference>
<feature type="transmembrane region" description="Helical" evidence="7">
    <location>
        <begin position="370"/>
        <end position="394"/>
    </location>
</feature>
<dbReference type="Proteomes" id="UP001500326">
    <property type="component" value="Unassembled WGS sequence"/>
</dbReference>
<feature type="transmembrane region" description="Helical" evidence="7">
    <location>
        <begin position="25"/>
        <end position="44"/>
    </location>
</feature>
<keyword evidence="3" id="KW-1003">Cell membrane</keyword>
<dbReference type="CDD" id="cd17369">
    <property type="entry name" value="MFS_ShiA_like"/>
    <property type="match status" value="1"/>
</dbReference>
<comment type="subcellular location">
    <subcellularLocation>
        <location evidence="1">Cell membrane</location>
        <topology evidence="1">Multi-pass membrane protein</topology>
    </subcellularLocation>
</comment>
<feature type="transmembrane region" description="Helical" evidence="7">
    <location>
        <begin position="330"/>
        <end position="358"/>
    </location>
</feature>
<proteinExistence type="predicted"/>
<keyword evidence="10" id="KW-1185">Reference proteome</keyword>
<evidence type="ECO:0000313" key="9">
    <source>
        <dbReference type="EMBL" id="GAA1996855.1"/>
    </source>
</evidence>
<feature type="transmembrane region" description="Helical" evidence="7">
    <location>
        <begin position="86"/>
        <end position="110"/>
    </location>
</feature>
<gene>
    <name evidence="9" type="ORF">GCM10009777_37320</name>
</gene>
<evidence type="ECO:0000256" key="7">
    <source>
        <dbReference type="SAM" id="Phobius"/>
    </source>
</evidence>
<reference evidence="10" key="1">
    <citation type="journal article" date="2019" name="Int. J. Syst. Evol. Microbiol.">
        <title>The Global Catalogue of Microorganisms (GCM) 10K type strain sequencing project: providing services to taxonomists for standard genome sequencing and annotation.</title>
        <authorList>
            <consortium name="The Broad Institute Genomics Platform"/>
            <consortium name="The Broad Institute Genome Sequencing Center for Infectious Disease"/>
            <person name="Wu L."/>
            <person name="Ma J."/>
        </authorList>
    </citation>
    <scope>NUCLEOTIDE SEQUENCE [LARGE SCALE GENOMIC DNA]</scope>
    <source>
        <strain evidence="10">JCM 14902</strain>
    </source>
</reference>
<keyword evidence="2" id="KW-0813">Transport</keyword>
<feature type="transmembrane region" description="Helical" evidence="7">
    <location>
        <begin position="187"/>
        <end position="208"/>
    </location>
</feature>
<evidence type="ECO:0000259" key="8">
    <source>
        <dbReference type="PROSITE" id="PS50850"/>
    </source>
</evidence>
<feature type="transmembrane region" description="Helical" evidence="7">
    <location>
        <begin position="400"/>
        <end position="420"/>
    </location>
</feature>
<dbReference type="PROSITE" id="PS50850">
    <property type="entry name" value="MFS"/>
    <property type="match status" value="1"/>
</dbReference>
<feature type="transmembrane region" description="Helical" evidence="7">
    <location>
        <begin position="305"/>
        <end position="324"/>
    </location>
</feature>
<feature type="transmembrane region" description="Helical" evidence="7">
    <location>
        <begin position="50"/>
        <end position="74"/>
    </location>
</feature>
<comment type="caution">
    <text evidence="9">The sequence shown here is derived from an EMBL/GenBank/DDBJ whole genome shotgun (WGS) entry which is preliminary data.</text>
</comment>
<keyword evidence="6 7" id="KW-0472">Membrane</keyword>
<dbReference type="InterPro" id="IPR020846">
    <property type="entry name" value="MFS_dom"/>
</dbReference>
<dbReference type="InterPro" id="IPR036259">
    <property type="entry name" value="MFS_trans_sf"/>
</dbReference>
<dbReference type="Gene3D" id="1.20.1250.20">
    <property type="entry name" value="MFS general substrate transporter like domains"/>
    <property type="match status" value="2"/>
</dbReference>
<name>A0ABP5EEP0_9MICO</name>
<evidence type="ECO:0000256" key="1">
    <source>
        <dbReference type="ARBA" id="ARBA00004651"/>
    </source>
</evidence>
<sequence length="445" mass="47144">MVTETRKTSPIKVATASFIGTGIEYYDFFIYGTAAALVFPRVFFPEATPLMGTLLAFATFGVGFFARPIGGVVFGHFGDRVGRKRMLVLSLIGMGTATFLMGLLPGYALIGLWAPILLILLRLLQGFCVGGEWGGAVLMAVEHAPAGRRGFFGAFPQMGAPGGVALATLAFLIVAQLPDDQFLIWGWRIPFLLSAALVAVGLVIRLTIGESPEFEKVRQLQERVRVPAVVAFRTHSKQIFLVAGIYLSQGVFAYICMSYFVQYGTAVVGLDRTGVLLSVFAAGVVATILYAVFGAVSDVWGRKTTYTVGAVAMAVTIGPALLLINTGQIWLFAVALIGVFGLAMAPAGGATGALFSLLFSPEVRYSGASIGYTISQILGSAFAPLIAAALYGAFQSTIPLFIYLLAVSLISITSLVLVGGPWGRREAQRQNAAASSSTVELTYAR</sequence>
<evidence type="ECO:0000256" key="2">
    <source>
        <dbReference type="ARBA" id="ARBA00022448"/>
    </source>
</evidence>
<keyword evidence="4 7" id="KW-0812">Transmembrane</keyword>
<dbReference type="PANTHER" id="PTHR43045:SF1">
    <property type="entry name" value="SHIKIMATE TRANSPORTER"/>
    <property type="match status" value="1"/>
</dbReference>